<accession>A0AAV4MFR5</accession>
<evidence type="ECO:0000313" key="2">
    <source>
        <dbReference type="Proteomes" id="UP001054837"/>
    </source>
</evidence>
<dbReference type="EMBL" id="BPLQ01000427">
    <property type="protein sequence ID" value="GIX71248.1"/>
    <property type="molecule type" value="Genomic_DNA"/>
</dbReference>
<gene>
    <name evidence="1" type="ORF">CDAR_273181</name>
</gene>
<dbReference type="AlphaFoldDB" id="A0AAV4MFR5"/>
<evidence type="ECO:0000313" key="1">
    <source>
        <dbReference type="EMBL" id="GIX71248.1"/>
    </source>
</evidence>
<sequence length="96" mass="10717">MEGNTIPFITCQETAPTQKKATKVGLRKEVGTHVHFTLNGCVTTTMCFACRQIEANWSIMDTKAKVVLQDCNRVVNYGPQKPDPLARLRPTDIKPL</sequence>
<comment type="caution">
    <text evidence="1">The sequence shown here is derived from an EMBL/GenBank/DDBJ whole genome shotgun (WGS) entry which is preliminary data.</text>
</comment>
<dbReference type="Proteomes" id="UP001054837">
    <property type="component" value="Unassembled WGS sequence"/>
</dbReference>
<reference evidence="1 2" key="1">
    <citation type="submission" date="2021-06" db="EMBL/GenBank/DDBJ databases">
        <title>Caerostris darwini draft genome.</title>
        <authorList>
            <person name="Kono N."/>
            <person name="Arakawa K."/>
        </authorList>
    </citation>
    <scope>NUCLEOTIDE SEQUENCE [LARGE SCALE GENOMIC DNA]</scope>
</reference>
<organism evidence="1 2">
    <name type="scientific">Caerostris darwini</name>
    <dbReference type="NCBI Taxonomy" id="1538125"/>
    <lineage>
        <taxon>Eukaryota</taxon>
        <taxon>Metazoa</taxon>
        <taxon>Ecdysozoa</taxon>
        <taxon>Arthropoda</taxon>
        <taxon>Chelicerata</taxon>
        <taxon>Arachnida</taxon>
        <taxon>Araneae</taxon>
        <taxon>Araneomorphae</taxon>
        <taxon>Entelegynae</taxon>
        <taxon>Araneoidea</taxon>
        <taxon>Araneidae</taxon>
        <taxon>Caerostris</taxon>
    </lineage>
</organism>
<proteinExistence type="predicted"/>
<protein>
    <submittedName>
        <fullName evidence="1">Uncharacterized protein</fullName>
    </submittedName>
</protein>
<keyword evidence="2" id="KW-1185">Reference proteome</keyword>
<name>A0AAV4MFR5_9ARAC</name>